<feature type="region of interest" description="Disordered" evidence="1">
    <location>
        <begin position="1"/>
        <end position="20"/>
    </location>
</feature>
<keyword evidence="2" id="KW-0812">Transmembrane</keyword>
<feature type="region of interest" description="Disordered" evidence="1">
    <location>
        <begin position="56"/>
        <end position="97"/>
    </location>
</feature>
<dbReference type="Proteomes" id="UP000214355">
    <property type="component" value="Chromosome I"/>
</dbReference>
<reference evidence="4" key="1">
    <citation type="submission" date="2016-10" db="EMBL/GenBank/DDBJ databases">
        <authorList>
            <person name="Varghese N."/>
            <person name="Submissions S."/>
        </authorList>
    </citation>
    <scope>NUCLEOTIDE SEQUENCE [LARGE SCALE GENOMIC DNA]</scope>
    <source>
        <strain evidence="4">DSM 10002</strain>
    </source>
</reference>
<dbReference type="OrthoDB" id="5179995at2"/>
<evidence type="ECO:0000313" key="3">
    <source>
        <dbReference type="EMBL" id="SDU78057.1"/>
    </source>
</evidence>
<evidence type="ECO:0000313" key="4">
    <source>
        <dbReference type="Proteomes" id="UP000214355"/>
    </source>
</evidence>
<dbReference type="RefSeq" id="WP_091279049.1">
    <property type="nucleotide sequence ID" value="NZ_JABAPL010000004.1"/>
</dbReference>
<dbReference type="AlphaFoldDB" id="A0A1H2LAJ3"/>
<dbReference type="STRING" id="131112.SAMN04489737_0302"/>
<keyword evidence="2" id="KW-0472">Membrane</keyword>
<gene>
    <name evidence="3" type="ORF">SAMN04489737_0302</name>
</gene>
<keyword evidence="4" id="KW-1185">Reference proteome</keyword>
<sequence length="289" mass="31012">MTINFDQFDPADAPPPAPATKSKGPVYFFIASLGVLVVVSIIILFTSVIGRGRDLAETPSQPVVSQKSTEAEPAEPSNTPLDDSALQQAMQSSTCSDPMADATPVFDFVLAATSSNKWNEKTQKIVTNGLATLNRTCRQHVPHLLAVQHALVDPQAPPQLNSLVKDANWISRQHPAPSDAQIPTGRFTTGLRNIHCSIESGGASCTINKYLWPAPAKCEGSPATFRIDASMEEPVGGCTSPVVAETEYEYGTTLANNGYACSVEATGISCWSEFTGHGFELSREKLRKF</sequence>
<accession>A0A1H2LAJ3</accession>
<proteinExistence type="predicted"/>
<evidence type="ECO:0000256" key="1">
    <source>
        <dbReference type="SAM" id="MobiDB-lite"/>
    </source>
</evidence>
<keyword evidence="2" id="KW-1133">Transmembrane helix</keyword>
<evidence type="ECO:0000256" key="2">
    <source>
        <dbReference type="SAM" id="Phobius"/>
    </source>
</evidence>
<dbReference type="GeneID" id="65344057"/>
<feature type="compositionally biased region" description="Polar residues" evidence="1">
    <location>
        <begin position="58"/>
        <end position="68"/>
    </location>
</feature>
<organism evidence="3 4">
    <name type="scientific">Arcanobacterium phocae</name>
    <dbReference type="NCBI Taxonomy" id="131112"/>
    <lineage>
        <taxon>Bacteria</taxon>
        <taxon>Bacillati</taxon>
        <taxon>Actinomycetota</taxon>
        <taxon>Actinomycetes</taxon>
        <taxon>Actinomycetales</taxon>
        <taxon>Actinomycetaceae</taxon>
        <taxon>Arcanobacterium</taxon>
    </lineage>
</organism>
<feature type="compositionally biased region" description="Polar residues" evidence="1">
    <location>
        <begin position="76"/>
        <end position="96"/>
    </location>
</feature>
<protein>
    <submittedName>
        <fullName evidence="3">Uncharacterized protein</fullName>
    </submittedName>
</protein>
<name>A0A1H2LAJ3_9ACTO</name>
<feature type="transmembrane region" description="Helical" evidence="2">
    <location>
        <begin position="26"/>
        <end position="45"/>
    </location>
</feature>
<dbReference type="EMBL" id="LT629804">
    <property type="protein sequence ID" value="SDU78057.1"/>
    <property type="molecule type" value="Genomic_DNA"/>
</dbReference>